<keyword evidence="1" id="KW-0418">Kinase</keyword>
<dbReference type="PANTHER" id="PTHR10285">
    <property type="entry name" value="URIDINE KINASE"/>
    <property type="match status" value="1"/>
</dbReference>
<comment type="caution">
    <text evidence="1">The sequence shown here is derived from an EMBL/GenBank/DDBJ whole genome shotgun (WGS) entry which is preliminary data.</text>
</comment>
<keyword evidence="1" id="KW-0808">Transferase</keyword>
<dbReference type="OrthoDB" id="1550976at2"/>
<dbReference type="EMBL" id="QGLT01000001">
    <property type="protein sequence ID" value="PXZ01999.1"/>
    <property type="molecule type" value="Genomic_DNA"/>
</dbReference>
<dbReference type="Proteomes" id="UP000247565">
    <property type="component" value="Unassembled WGS sequence"/>
</dbReference>
<dbReference type="RefSeq" id="WP_110438517.1">
    <property type="nucleotide sequence ID" value="NZ_CP046393.1"/>
</dbReference>
<gene>
    <name evidence="1" type="ORF">DK869_03125</name>
</gene>
<dbReference type="GO" id="GO:0016301">
    <property type="term" value="F:kinase activity"/>
    <property type="evidence" value="ECO:0007669"/>
    <property type="project" value="UniProtKB-KW"/>
</dbReference>
<sequence length="237" mass="27302">MQYKSETPLEDLILPVSYVERAKALCAEGMRKILAIAGAPGSGKSTVARLLQQALPDCSVLVPMDGFHLANKELERLGRKERKGAPDTFDVKGYFALLQRLRNQKHDEVIYAPEFDRTIEEAIAGSIPVFPETELIITEGNYLCLTQGDWQNLVELFDEKWFVMAPQQERQQRLINRHCYFGRTPKEAKTWVEQTDEPNARLIENNRTEVELVIEWMDVSKRSWVKRYGGVEKNIYL</sequence>
<dbReference type="Gene3D" id="3.40.50.300">
    <property type="entry name" value="P-loop containing nucleotide triphosphate hydrolases"/>
    <property type="match status" value="1"/>
</dbReference>
<dbReference type="SUPFAM" id="SSF52540">
    <property type="entry name" value="P-loop containing nucleoside triphosphate hydrolases"/>
    <property type="match status" value="1"/>
</dbReference>
<proteinExistence type="predicted"/>
<dbReference type="InterPro" id="IPR027417">
    <property type="entry name" value="P-loop_NTPase"/>
</dbReference>
<evidence type="ECO:0000313" key="1">
    <source>
        <dbReference type="EMBL" id="PXZ01999.1"/>
    </source>
</evidence>
<protein>
    <submittedName>
        <fullName evidence="1">Nucleoside/nucleotide kinase family protein</fullName>
    </submittedName>
</protein>
<reference evidence="1 2" key="1">
    <citation type="submission" date="2018-05" db="EMBL/GenBank/DDBJ databases">
        <title>Reference genomes for bee gut microbiota database.</title>
        <authorList>
            <person name="Ellegaard K.M."/>
        </authorList>
    </citation>
    <scope>NUCLEOTIDE SEQUENCE [LARGE SCALE GENOMIC DNA]</scope>
    <source>
        <strain evidence="1 2">ESL0284</strain>
    </source>
</reference>
<accession>A0A318N0T0</accession>
<organism evidence="1 2">
    <name type="scientific">Commensalibacter melissae</name>
    <dbReference type="NCBI Taxonomy" id="2070537"/>
    <lineage>
        <taxon>Bacteria</taxon>
        <taxon>Pseudomonadati</taxon>
        <taxon>Pseudomonadota</taxon>
        <taxon>Alphaproteobacteria</taxon>
        <taxon>Acetobacterales</taxon>
        <taxon>Acetobacteraceae</taxon>
    </lineage>
</organism>
<dbReference type="NCBIfam" id="NF006743">
    <property type="entry name" value="PRK09270.1-2"/>
    <property type="match status" value="1"/>
</dbReference>
<dbReference type="AlphaFoldDB" id="A0A318N0T0"/>
<evidence type="ECO:0000313" key="2">
    <source>
        <dbReference type="Proteomes" id="UP000247565"/>
    </source>
</evidence>
<keyword evidence="2" id="KW-1185">Reference proteome</keyword>
<name>A0A318N0T0_9PROT</name>